<dbReference type="Proteomes" id="UP000027920">
    <property type="component" value="Unassembled WGS sequence"/>
</dbReference>
<evidence type="ECO:0000256" key="5">
    <source>
        <dbReference type="ARBA" id="ARBA00049233"/>
    </source>
</evidence>
<gene>
    <name evidence="8" type="ORF">A1O9_06197</name>
</gene>
<reference evidence="8 9" key="1">
    <citation type="submission" date="2013-03" db="EMBL/GenBank/DDBJ databases">
        <title>The Genome Sequence of Exophiala aquamarina CBS 119918.</title>
        <authorList>
            <consortium name="The Broad Institute Genomics Platform"/>
            <person name="Cuomo C."/>
            <person name="de Hoog S."/>
            <person name="Gorbushina A."/>
            <person name="Walker B."/>
            <person name="Young S.K."/>
            <person name="Zeng Q."/>
            <person name="Gargeya S."/>
            <person name="Fitzgerald M."/>
            <person name="Haas B."/>
            <person name="Abouelleil A."/>
            <person name="Allen A.W."/>
            <person name="Alvarado L."/>
            <person name="Arachchi H.M."/>
            <person name="Berlin A.M."/>
            <person name="Chapman S.B."/>
            <person name="Gainer-Dewar J."/>
            <person name="Goldberg J."/>
            <person name="Griggs A."/>
            <person name="Gujja S."/>
            <person name="Hansen M."/>
            <person name="Howarth C."/>
            <person name="Imamovic A."/>
            <person name="Ireland A."/>
            <person name="Larimer J."/>
            <person name="McCowan C."/>
            <person name="Murphy C."/>
            <person name="Pearson M."/>
            <person name="Poon T.W."/>
            <person name="Priest M."/>
            <person name="Roberts A."/>
            <person name="Saif S."/>
            <person name="Shea T."/>
            <person name="Sisk P."/>
            <person name="Sykes S."/>
            <person name="Wortman J."/>
            <person name="Nusbaum C."/>
            <person name="Birren B."/>
        </authorList>
    </citation>
    <scope>NUCLEOTIDE SEQUENCE [LARGE SCALE GENOMIC DNA]</scope>
    <source>
        <strain evidence="8 9">CBS 119918</strain>
    </source>
</reference>
<dbReference type="AlphaFoldDB" id="A0A072PEM6"/>
<dbReference type="GO" id="GO:0000166">
    <property type="term" value="F:nucleotide binding"/>
    <property type="evidence" value="ECO:0007669"/>
    <property type="project" value="InterPro"/>
</dbReference>
<evidence type="ECO:0000256" key="1">
    <source>
        <dbReference type="ARBA" id="ARBA00010928"/>
    </source>
</evidence>
<comment type="similarity">
    <text evidence="1">Belongs to the Gfo/Idh/MocA family.</text>
</comment>
<proteinExistence type="inferred from homology"/>
<dbReference type="GeneID" id="25281114"/>
<dbReference type="Pfam" id="PF01408">
    <property type="entry name" value="GFO_IDH_MocA"/>
    <property type="match status" value="1"/>
</dbReference>
<dbReference type="HOGENOM" id="CLU_023194_7_2_1"/>
<sequence length="394" mass="43486">MAKFQVKWGMLATGGIAETFGRDILLSPETRGVREIEHVIVAAAASSSQSRARTFLDKIGAPSSAVAYGSYKELAQDPNVDIIYISTPHSHHYQHCMLCLEAGKNVLCEKAFTTNAEQLKVLIRKAKEKNVFLMEAAWTRYFPLSLYVRRQIESGIIGTVYRTFADLSMLSSPESLPDTHRLVSPQLAGGVLLDIGVYALTWIFQTLFTTQTNPVAPAVLSTLRKYRLGTDEQVSMLLTFPRETDGDAHGIATASARTSTDPDRKGTAGPAVRIQGSKGEIQVFHPAFRPTKTRVVFTNGNVEETEWPQPGPGLGSGWHNGFRNEAGGTLNQEGEGHGMFWEADECAFALRDGRKESQHQNLAESMVIMQVMDQVRAQNGIRFPEEIETTEILQ</sequence>
<dbReference type="InterPro" id="IPR036291">
    <property type="entry name" value="NAD(P)-bd_dom_sf"/>
</dbReference>
<dbReference type="PANTHER" id="PTHR22604">
    <property type="entry name" value="OXIDOREDUCTASES"/>
    <property type="match status" value="1"/>
</dbReference>
<dbReference type="InterPro" id="IPR055170">
    <property type="entry name" value="GFO_IDH_MocA-like_dom"/>
</dbReference>
<evidence type="ECO:0000259" key="7">
    <source>
        <dbReference type="Pfam" id="PF22725"/>
    </source>
</evidence>
<dbReference type="SUPFAM" id="SSF51735">
    <property type="entry name" value="NAD(P)-binding Rossmann-fold domains"/>
    <property type="match status" value="1"/>
</dbReference>
<feature type="domain" description="GFO/IDH/MocA-like oxidoreductase" evidence="7">
    <location>
        <begin position="147"/>
        <end position="281"/>
    </location>
</feature>
<comment type="catalytic activity">
    <reaction evidence="5">
        <text>D-xylose + NADP(+) = D-xylono-1,5-lactone + NADPH + H(+)</text>
        <dbReference type="Rhea" id="RHEA:22000"/>
        <dbReference type="ChEBI" id="CHEBI:15378"/>
        <dbReference type="ChEBI" id="CHEBI:15867"/>
        <dbReference type="ChEBI" id="CHEBI:53455"/>
        <dbReference type="ChEBI" id="CHEBI:57783"/>
        <dbReference type="ChEBI" id="CHEBI:58349"/>
        <dbReference type="EC" id="1.1.1.179"/>
    </reaction>
</comment>
<evidence type="ECO:0000313" key="9">
    <source>
        <dbReference type="Proteomes" id="UP000027920"/>
    </source>
</evidence>
<dbReference type="GO" id="GO:0047837">
    <property type="term" value="F:D-xylose 1-dehydrogenase (NADP+) activity"/>
    <property type="evidence" value="ECO:0007669"/>
    <property type="project" value="UniProtKB-EC"/>
</dbReference>
<feature type="domain" description="Gfo/Idh/MocA-like oxidoreductase N-terminal" evidence="6">
    <location>
        <begin position="7"/>
        <end position="134"/>
    </location>
</feature>
<name>A0A072PEM6_9EURO</name>
<evidence type="ECO:0000259" key="6">
    <source>
        <dbReference type="Pfam" id="PF01408"/>
    </source>
</evidence>
<dbReference type="SUPFAM" id="SSF55347">
    <property type="entry name" value="Glyceraldehyde-3-phosphate dehydrogenase-like, C-terminal domain"/>
    <property type="match status" value="1"/>
</dbReference>
<comment type="caution">
    <text evidence="8">The sequence shown here is derived from an EMBL/GenBank/DDBJ whole genome shotgun (WGS) entry which is preliminary data.</text>
</comment>
<dbReference type="InterPro" id="IPR000683">
    <property type="entry name" value="Gfo/Idh/MocA-like_OxRdtase_N"/>
</dbReference>
<evidence type="ECO:0000256" key="2">
    <source>
        <dbReference type="ARBA" id="ARBA00023002"/>
    </source>
</evidence>
<dbReference type="Gene3D" id="3.30.360.10">
    <property type="entry name" value="Dihydrodipicolinate Reductase, domain 2"/>
    <property type="match status" value="1"/>
</dbReference>
<dbReference type="PANTHER" id="PTHR22604:SF115">
    <property type="entry name" value="DIHYDRODIOL DEHYDROGENASE, PUTATIVE (AFU_ORTHOLOGUE AFUA_1G07520)-RELATED"/>
    <property type="match status" value="1"/>
</dbReference>
<keyword evidence="2" id="KW-0560">Oxidoreductase</keyword>
<evidence type="ECO:0000256" key="3">
    <source>
        <dbReference type="ARBA" id="ARBA00038984"/>
    </source>
</evidence>
<keyword evidence="9" id="KW-1185">Reference proteome</keyword>
<evidence type="ECO:0000256" key="4">
    <source>
        <dbReference type="ARBA" id="ARBA00042988"/>
    </source>
</evidence>
<dbReference type="RefSeq" id="XP_013260861.1">
    <property type="nucleotide sequence ID" value="XM_013405407.1"/>
</dbReference>
<accession>A0A072PEM6</accession>
<dbReference type="InterPro" id="IPR050984">
    <property type="entry name" value="Gfo/Idh/MocA_domain"/>
</dbReference>
<dbReference type="EMBL" id="AMGV01000004">
    <property type="protein sequence ID" value="KEF58271.1"/>
    <property type="molecule type" value="Genomic_DNA"/>
</dbReference>
<dbReference type="EC" id="1.1.1.179" evidence="3"/>
<dbReference type="OrthoDB" id="2129491at2759"/>
<dbReference type="Pfam" id="PF22725">
    <property type="entry name" value="GFO_IDH_MocA_C3"/>
    <property type="match status" value="1"/>
</dbReference>
<protein>
    <recommendedName>
        <fullName evidence="3">D-xylose 1-dehydrogenase (NADP(+), D-xylono-1,5-lactone-forming)</fullName>
        <ecNumber evidence="3">1.1.1.179</ecNumber>
    </recommendedName>
    <alternativeName>
        <fullName evidence="4">D-xylose-NADP dehydrogenase</fullName>
    </alternativeName>
</protein>
<organism evidence="8 9">
    <name type="scientific">Exophiala aquamarina CBS 119918</name>
    <dbReference type="NCBI Taxonomy" id="1182545"/>
    <lineage>
        <taxon>Eukaryota</taxon>
        <taxon>Fungi</taxon>
        <taxon>Dikarya</taxon>
        <taxon>Ascomycota</taxon>
        <taxon>Pezizomycotina</taxon>
        <taxon>Eurotiomycetes</taxon>
        <taxon>Chaetothyriomycetidae</taxon>
        <taxon>Chaetothyriales</taxon>
        <taxon>Herpotrichiellaceae</taxon>
        <taxon>Exophiala</taxon>
    </lineage>
</organism>
<dbReference type="STRING" id="1182545.A0A072PEM6"/>
<dbReference type="Gene3D" id="3.40.50.720">
    <property type="entry name" value="NAD(P)-binding Rossmann-like Domain"/>
    <property type="match status" value="1"/>
</dbReference>
<dbReference type="VEuPathDB" id="FungiDB:A1O9_06197"/>
<evidence type="ECO:0000313" key="8">
    <source>
        <dbReference type="EMBL" id="KEF58271.1"/>
    </source>
</evidence>